<dbReference type="InterPro" id="IPR038898">
    <property type="entry name" value="BROX"/>
</dbReference>
<sequence>MLNEISMPTKEELDGFDDSTVVPLKDDLIKGSSEIQKFDEMLVRTAEVIDGERINSEHGEVMVSEMISVDSDDKTNLTGGFLSELPQNKFLIFMECGELTRGLMEPSPNQSPLLDSLVVAREVDSGATQIFDGRFVRKCKNPVADKLIFDLVESDDSYEFRLLLMAKDLQDGVREAITIQALDQRTEIQLGLAIESQKAILSLKRRLTCELLIHYSQAYPCLYRSALSHVHPLLFNYN</sequence>
<reference evidence="1 2" key="1">
    <citation type="journal article" date="2024" name="G3 (Bethesda)">
        <title>Genome assembly of Hibiscus sabdariffa L. provides insights into metabolisms of medicinal natural products.</title>
        <authorList>
            <person name="Kim T."/>
        </authorList>
    </citation>
    <scope>NUCLEOTIDE SEQUENCE [LARGE SCALE GENOMIC DNA]</scope>
    <source>
        <strain evidence="1">TK-2024</strain>
        <tissue evidence="1">Old leaves</tissue>
    </source>
</reference>
<evidence type="ECO:0000313" key="2">
    <source>
        <dbReference type="Proteomes" id="UP001472677"/>
    </source>
</evidence>
<dbReference type="Proteomes" id="UP001472677">
    <property type="component" value="Unassembled WGS sequence"/>
</dbReference>
<organism evidence="1 2">
    <name type="scientific">Hibiscus sabdariffa</name>
    <name type="common">roselle</name>
    <dbReference type="NCBI Taxonomy" id="183260"/>
    <lineage>
        <taxon>Eukaryota</taxon>
        <taxon>Viridiplantae</taxon>
        <taxon>Streptophyta</taxon>
        <taxon>Embryophyta</taxon>
        <taxon>Tracheophyta</taxon>
        <taxon>Spermatophyta</taxon>
        <taxon>Magnoliopsida</taxon>
        <taxon>eudicotyledons</taxon>
        <taxon>Gunneridae</taxon>
        <taxon>Pentapetalae</taxon>
        <taxon>rosids</taxon>
        <taxon>malvids</taxon>
        <taxon>Malvales</taxon>
        <taxon>Malvaceae</taxon>
        <taxon>Malvoideae</taxon>
        <taxon>Hibiscus</taxon>
    </lineage>
</organism>
<accession>A0ABR2DXZ1</accession>
<evidence type="ECO:0000313" key="1">
    <source>
        <dbReference type="EMBL" id="KAK8548845.1"/>
    </source>
</evidence>
<comment type="caution">
    <text evidence="1">The sequence shown here is derived from an EMBL/GenBank/DDBJ whole genome shotgun (WGS) entry which is preliminary data.</text>
</comment>
<dbReference type="PANTHER" id="PTHR23032:SF2">
    <property type="entry name" value="ENDOSOMAL TARGETING BRO1-LIKE DOMAIN-CONTAINING PROTEIN"/>
    <property type="match status" value="1"/>
</dbReference>
<gene>
    <name evidence="1" type="ORF">V6N12_061749</name>
</gene>
<name>A0ABR2DXZ1_9ROSI</name>
<protein>
    <submittedName>
        <fullName evidence="1">Uncharacterized protein</fullName>
    </submittedName>
</protein>
<dbReference type="PANTHER" id="PTHR23032">
    <property type="entry name" value="BRO1 DOMAIN-CONTAINING PROTEIN BROX"/>
    <property type="match status" value="1"/>
</dbReference>
<dbReference type="EMBL" id="JBBPBM010000021">
    <property type="protein sequence ID" value="KAK8548845.1"/>
    <property type="molecule type" value="Genomic_DNA"/>
</dbReference>
<keyword evidence="2" id="KW-1185">Reference proteome</keyword>
<proteinExistence type="predicted"/>